<evidence type="ECO:0000313" key="1">
    <source>
        <dbReference type="EMBL" id="KAK7069849.1"/>
    </source>
</evidence>
<keyword evidence="2" id="KW-1185">Reference proteome</keyword>
<gene>
    <name evidence="1" type="ORF">SK128_022179</name>
</gene>
<dbReference type="AlphaFoldDB" id="A0AAN9A0D4"/>
<accession>A0AAN9A0D4</accession>
<dbReference type="Proteomes" id="UP001381693">
    <property type="component" value="Unassembled WGS sequence"/>
</dbReference>
<dbReference type="Pfam" id="PF11901">
    <property type="entry name" value="DM9"/>
    <property type="match status" value="1"/>
</dbReference>
<comment type="caution">
    <text evidence="1">The sequence shown here is derived from an EMBL/GenBank/DDBJ whole genome shotgun (WGS) entry which is preliminary data.</text>
</comment>
<evidence type="ECO:0000313" key="2">
    <source>
        <dbReference type="Proteomes" id="UP001381693"/>
    </source>
</evidence>
<protein>
    <submittedName>
        <fullName evidence="1">Uncharacterized protein</fullName>
    </submittedName>
</protein>
<dbReference type="PANTHER" id="PTHR31649">
    <property type="entry name" value="AGAP009604-PA"/>
    <property type="match status" value="1"/>
</dbReference>
<reference evidence="1 2" key="1">
    <citation type="submission" date="2023-11" db="EMBL/GenBank/DDBJ databases">
        <title>Halocaridina rubra genome assembly.</title>
        <authorList>
            <person name="Smith C."/>
        </authorList>
    </citation>
    <scope>NUCLEOTIDE SEQUENCE [LARGE SCALE GENOMIC DNA]</scope>
    <source>
        <strain evidence="1">EP-1</strain>
        <tissue evidence="1">Whole</tissue>
    </source>
</reference>
<dbReference type="PANTHER" id="PTHR31649:SF1">
    <property type="entry name" value="FARNESOIC ACID O-METHYL TRANSFERASE DOMAIN-CONTAINING PROTEIN"/>
    <property type="match status" value="1"/>
</dbReference>
<sequence length="151" mass="16131">MQSVRWAHSLSIHSCPTAVQAAPGVYVATAYHNGGLIPGVATSNNVCQVSWGGATVTKHDFYLLENAGNAEFIWQAASSGQIPMGAVQGGYSENGEPLYVGRFRRGFKFITGKVHPSHRVCYVPDGGREVSAANYEVLCLKTIPLVSLGLH</sequence>
<proteinExistence type="predicted"/>
<dbReference type="SMART" id="SM00696">
    <property type="entry name" value="DM9"/>
    <property type="match status" value="1"/>
</dbReference>
<dbReference type="EMBL" id="JAXCGZ010015754">
    <property type="protein sequence ID" value="KAK7069849.1"/>
    <property type="molecule type" value="Genomic_DNA"/>
</dbReference>
<dbReference type="InterPro" id="IPR006616">
    <property type="entry name" value="DM9_repeat"/>
</dbReference>
<organism evidence="1 2">
    <name type="scientific">Halocaridina rubra</name>
    <name type="common">Hawaiian red shrimp</name>
    <dbReference type="NCBI Taxonomy" id="373956"/>
    <lineage>
        <taxon>Eukaryota</taxon>
        <taxon>Metazoa</taxon>
        <taxon>Ecdysozoa</taxon>
        <taxon>Arthropoda</taxon>
        <taxon>Crustacea</taxon>
        <taxon>Multicrustacea</taxon>
        <taxon>Malacostraca</taxon>
        <taxon>Eumalacostraca</taxon>
        <taxon>Eucarida</taxon>
        <taxon>Decapoda</taxon>
        <taxon>Pleocyemata</taxon>
        <taxon>Caridea</taxon>
        <taxon>Atyoidea</taxon>
        <taxon>Atyidae</taxon>
        <taxon>Halocaridina</taxon>
    </lineage>
</organism>
<name>A0AAN9A0D4_HALRR</name>